<feature type="region of interest" description="Disordered" evidence="1">
    <location>
        <begin position="1"/>
        <end position="31"/>
    </location>
</feature>
<accession>A0AAQ3PIC7</accession>
<name>A0AAQ3PIC7_PASNO</name>
<dbReference type="EMBL" id="CP144745">
    <property type="protein sequence ID" value="WVZ49284.1"/>
    <property type="molecule type" value="Genomic_DNA"/>
</dbReference>
<dbReference type="Proteomes" id="UP001341281">
    <property type="component" value="Chromosome 01"/>
</dbReference>
<sequence>MLLVSSSPSLCSSSPSASLPRSSPLRRLSPPFLRRAPPRRCYLFRSRRHASHCASVRYSCPVRSTPTSFSLASSASASSTTRSLPINSSIFMVSRSRSISIDTATCFHFFGTTRSTFRTTRPSFTSSPSSRRPLTRVFMRTVKSSTLVSSPTRIIFTAIHASFAVAFTTNVAFSSERTPRRQDGRLALATQDRGERQPAVLPLELLAFHRLPQPERLQADLHH</sequence>
<proteinExistence type="predicted"/>
<gene>
    <name evidence="2" type="ORF">U9M48_000653</name>
</gene>
<evidence type="ECO:0000313" key="3">
    <source>
        <dbReference type="Proteomes" id="UP001341281"/>
    </source>
</evidence>
<reference evidence="2 3" key="1">
    <citation type="submission" date="2024-02" db="EMBL/GenBank/DDBJ databases">
        <title>High-quality chromosome-scale genome assembly of Pensacola bahiagrass (Paspalum notatum Flugge var. saurae).</title>
        <authorList>
            <person name="Vega J.M."/>
            <person name="Podio M."/>
            <person name="Orjuela J."/>
            <person name="Siena L.A."/>
            <person name="Pessino S.C."/>
            <person name="Combes M.C."/>
            <person name="Mariac C."/>
            <person name="Albertini E."/>
            <person name="Pupilli F."/>
            <person name="Ortiz J.P.A."/>
            <person name="Leblanc O."/>
        </authorList>
    </citation>
    <scope>NUCLEOTIDE SEQUENCE [LARGE SCALE GENOMIC DNA]</scope>
    <source>
        <strain evidence="2">R1</strain>
        <tissue evidence="2">Leaf</tissue>
    </source>
</reference>
<evidence type="ECO:0000256" key="1">
    <source>
        <dbReference type="SAM" id="MobiDB-lite"/>
    </source>
</evidence>
<protein>
    <submittedName>
        <fullName evidence="2">Uncharacterized protein</fullName>
    </submittedName>
</protein>
<dbReference type="AlphaFoldDB" id="A0AAQ3PIC7"/>
<keyword evidence="3" id="KW-1185">Reference proteome</keyword>
<organism evidence="2 3">
    <name type="scientific">Paspalum notatum var. saurae</name>
    <dbReference type="NCBI Taxonomy" id="547442"/>
    <lineage>
        <taxon>Eukaryota</taxon>
        <taxon>Viridiplantae</taxon>
        <taxon>Streptophyta</taxon>
        <taxon>Embryophyta</taxon>
        <taxon>Tracheophyta</taxon>
        <taxon>Spermatophyta</taxon>
        <taxon>Magnoliopsida</taxon>
        <taxon>Liliopsida</taxon>
        <taxon>Poales</taxon>
        <taxon>Poaceae</taxon>
        <taxon>PACMAD clade</taxon>
        <taxon>Panicoideae</taxon>
        <taxon>Andropogonodae</taxon>
        <taxon>Paspaleae</taxon>
        <taxon>Paspalinae</taxon>
        <taxon>Paspalum</taxon>
    </lineage>
</organism>
<evidence type="ECO:0000313" key="2">
    <source>
        <dbReference type="EMBL" id="WVZ49284.1"/>
    </source>
</evidence>